<keyword evidence="3" id="KW-1185">Reference proteome</keyword>
<dbReference type="Proteomes" id="UP000299102">
    <property type="component" value="Unassembled WGS sequence"/>
</dbReference>
<dbReference type="Pfam" id="PF11901">
    <property type="entry name" value="DM9"/>
    <property type="match status" value="1"/>
</dbReference>
<dbReference type="PANTHER" id="PTHR31649:SF1">
    <property type="entry name" value="FARNESOIC ACID O-METHYL TRANSFERASE DOMAIN-CONTAINING PROTEIN"/>
    <property type="match status" value="1"/>
</dbReference>
<dbReference type="SMART" id="SM00696">
    <property type="entry name" value="DM9"/>
    <property type="match status" value="2"/>
</dbReference>
<feature type="region of interest" description="Disordered" evidence="1">
    <location>
        <begin position="25"/>
        <end position="58"/>
    </location>
</feature>
<gene>
    <name evidence="2" type="ORF">EVAR_19814_1</name>
</gene>
<dbReference type="EMBL" id="BGZK01000211">
    <property type="protein sequence ID" value="GBP28772.1"/>
    <property type="molecule type" value="Genomic_DNA"/>
</dbReference>
<dbReference type="OrthoDB" id="10044490at2759"/>
<sequence length="650" mass="73754">MANQPPYGPYPSYYLPESSFPPYFHPPPPHGYPPPPGHLPPPPPGHLPPPPPSYPGHPPPPPPHGYPYYFPGAVMIPVPVSTSQPGDTSNPTYITNYIYHGAAEAPSPAPVPAIQESEAAKVEEFTGEYQWVPATSTTASFLNERAVTGGHEGWDGSPLWVIRSWHGGELLPGKLSVRHNLATIPFQDKEVTVQDIEVLCAKAEDVKWVPASNGNVPPGAIPGGRTASGETLYVGRARLSRDRYVEDLSVEKIEELLERRGLEEFKEFVRDRDIDGRKLLNVTEGIVKLWRPRINAKKFIMFVEELKTDPGIHLVSQESNNSLETNDTKIDVRIASEYDEESVFQHYKNVGMTRIREINFLTTVSSVEEILKKIVPAKSFLYRNQKAKTERINSSYVPMEGTSTKKSKTKLFRLSSYEYPFFDLSKFKYFTSETKTCSFNDRGYYSVQKENENTTDEKVYKIPIQRSRSRSLATADELYSIPERRIFEDHFYEDLCYSDVNSDSKARLRSYSTAKEFGSMLRSSYTSKIQGIFNSLKLPSIFKGGTEKKSKDIGSFEASSDMYDSIHLTDAGDEPSQIGRFEVSKVEVEDYLEPVHWSKDYCDIIYKDKEPSLVSAIRRMFEYNFRFRKAGLTRYPKTECLYTTFLLSLT</sequence>
<dbReference type="InterPro" id="IPR006616">
    <property type="entry name" value="DM9_repeat"/>
</dbReference>
<evidence type="ECO:0000313" key="3">
    <source>
        <dbReference type="Proteomes" id="UP000299102"/>
    </source>
</evidence>
<evidence type="ECO:0000256" key="1">
    <source>
        <dbReference type="SAM" id="MobiDB-lite"/>
    </source>
</evidence>
<name>A0A4C1US18_EUMVA</name>
<dbReference type="PANTHER" id="PTHR31649">
    <property type="entry name" value="AGAP009604-PA"/>
    <property type="match status" value="1"/>
</dbReference>
<proteinExistence type="predicted"/>
<protein>
    <submittedName>
        <fullName evidence="2">Uncharacterized protein</fullName>
    </submittedName>
</protein>
<accession>A0A4C1US18</accession>
<comment type="caution">
    <text evidence="2">The sequence shown here is derived from an EMBL/GenBank/DDBJ whole genome shotgun (WGS) entry which is preliminary data.</text>
</comment>
<dbReference type="STRING" id="151549.A0A4C1US18"/>
<dbReference type="AlphaFoldDB" id="A0A4C1US18"/>
<organism evidence="2 3">
    <name type="scientific">Eumeta variegata</name>
    <name type="common">Bagworm moth</name>
    <name type="synonym">Eumeta japonica</name>
    <dbReference type="NCBI Taxonomy" id="151549"/>
    <lineage>
        <taxon>Eukaryota</taxon>
        <taxon>Metazoa</taxon>
        <taxon>Ecdysozoa</taxon>
        <taxon>Arthropoda</taxon>
        <taxon>Hexapoda</taxon>
        <taxon>Insecta</taxon>
        <taxon>Pterygota</taxon>
        <taxon>Neoptera</taxon>
        <taxon>Endopterygota</taxon>
        <taxon>Lepidoptera</taxon>
        <taxon>Glossata</taxon>
        <taxon>Ditrysia</taxon>
        <taxon>Tineoidea</taxon>
        <taxon>Psychidae</taxon>
        <taxon>Oiketicinae</taxon>
        <taxon>Eumeta</taxon>
    </lineage>
</organism>
<reference evidence="2 3" key="1">
    <citation type="journal article" date="2019" name="Commun. Biol.">
        <title>The bagworm genome reveals a unique fibroin gene that provides high tensile strength.</title>
        <authorList>
            <person name="Kono N."/>
            <person name="Nakamura H."/>
            <person name="Ohtoshi R."/>
            <person name="Tomita M."/>
            <person name="Numata K."/>
            <person name="Arakawa K."/>
        </authorList>
    </citation>
    <scope>NUCLEOTIDE SEQUENCE [LARGE SCALE GENOMIC DNA]</scope>
</reference>
<evidence type="ECO:0000313" key="2">
    <source>
        <dbReference type="EMBL" id="GBP28772.1"/>
    </source>
</evidence>